<dbReference type="EMBL" id="JBJQOH010000003">
    <property type="protein sequence ID" value="KAL3694904.1"/>
    <property type="molecule type" value="Genomic_DNA"/>
</dbReference>
<protein>
    <submittedName>
        <fullName evidence="3">Uncharacterized protein</fullName>
    </submittedName>
</protein>
<organism evidence="3 4">
    <name type="scientific">Riccia sorocarpa</name>
    <dbReference type="NCBI Taxonomy" id="122646"/>
    <lineage>
        <taxon>Eukaryota</taxon>
        <taxon>Viridiplantae</taxon>
        <taxon>Streptophyta</taxon>
        <taxon>Embryophyta</taxon>
        <taxon>Marchantiophyta</taxon>
        <taxon>Marchantiopsida</taxon>
        <taxon>Marchantiidae</taxon>
        <taxon>Marchantiales</taxon>
        <taxon>Ricciaceae</taxon>
        <taxon>Riccia</taxon>
    </lineage>
</organism>
<keyword evidence="4" id="KW-1185">Reference proteome</keyword>
<evidence type="ECO:0000256" key="2">
    <source>
        <dbReference type="SAM" id="Phobius"/>
    </source>
</evidence>
<dbReference type="Proteomes" id="UP001633002">
    <property type="component" value="Unassembled WGS sequence"/>
</dbReference>
<evidence type="ECO:0000313" key="4">
    <source>
        <dbReference type="Proteomes" id="UP001633002"/>
    </source>
</evidence>
<keyword evidence="2" id="KW-1133">Transmembrane helix</keyword>
<comment type="caution">
    <text evidence="3">The sequence shown here is derived from an EMBL/GenBank/DDBJ whole genome shotgun (WGS) entry which is preliminary data.</text>
</comment>
<reference evidence="3 4" key="1">
    <citation type="submission" date="2024-09" db="EMBL/GenBank/DDBJ databases">
        <title>Chromosome-scale assembly of Riccia sorocarpa.</title>
        <authorList>
            <person name="Paukszto L."/>
        </authorList>
    </citation>
    <scope>NUCLEOTIDE SEQUENCE [LARGE SCALE GENOMIC DNA]</scope>
    <source>
        <strain evidence="3">LP-2024</strain>
        <tissue evidence="3">Aerial parts of the thallus</tissue>
    </source>
</reference>
<keyword evidence="2" id="KW-0812">Transmembrane</keyword>
<keyword evidence="2" id="KW-0472">Membrane</keyword>
<accession>A0ABD3HX75</accession>
<dbReference type="PANTHER" id="PTHR35699">
    <property type="entry name" value="F2J10.10 PROTEIN"/>
    <property type="match status" value="1"/>
</dbReference>
<dbReference type="AlphaFoldDB" id="A0ABD3HX75"/>
<feature type="region of interest" description="Disordered" evidence="1">
    <location>
        <begin position="140"/>
        <end position="196"/>
    </location>
</feature>
<feature type="transmembrane region" description="Helical" evidence="2">
    <location>
        <begin position="225"/>
        <end position="247"/>
    </location>
</feature>
<dbReference type="PANTHER" id="PTHR35699:SF1">
    <property type="entry name" value="F2J10.10 PROTEIN"/>
    <property type="match status" value="1"/>
</dbReference>
<evidence type="ECO:0000256" key="1">
    <source>
        <dbReference type="SAM" id="MobiDB-lite"/>
    </source>
</evidence>
<gene>
    <name evidence="3" type="ORF">R1sor_008555</name>
</gene>
<evidence type="ECO:0000313" key="3">
    <source>
        <dbReference type="EMBL" id="KAL3694904.1"/>
    </source>
</evidence>
<name>A0ABD3HX75_9MARC</name>
<proteinExistence type="predicted"/>
<sequence>MGMSATLNSSFVLHSQRGCAFRSKSHGELDFRCGGTCADSNSGCFPRDFGVICVSASSWCRERSKALPPDVVYNRSRSRNGLNVVSGLGRSLGSRTGRRGLTLEQGKRKKSLLIYAAGDQKGSNSTGDDPVETLFMRELRRRGISSDGKGSTGTDTRTKPTEDDDNRPGPTDTRWSPQDDPKGIPPPWTGSLKDDQRKRSMALNSEGLEGLIPRASELLKLGGSVWIVFWPLILASLATFITLYVYFGSNFLHTGKSIYPAGRPPYVEPYQLLEEEVIPPEIGPNRVPYRSTP</sequence>